<dbReference type="PANTHER" id="PTHR38100:SF1">
    <property type="entry name" value="HIGH FREQUENCY LYSOGENIZATION PROTEIN HFLD"/>
    <property type="match status" value="1"/>
</dbReference>
<evidence type="ECO:0000313" key="6">
    <source>
        <dbReference type="Proteomes" id="UP000248090"/>
    </source>
</evidence>
<dbReference type="RefSeq" id="WP_110186350.1">
    <property type="nucleotide sequence ID" value="NZ_CP177354.1"/>
</dbReference>
<protein>
    <recommendedName>
        <fullName evidence="4">High frequency lysogenization protein HflD homolog</fullName>
    </recommendedName>
</protein>
<accession>A0ABX5M044</accession>
<name>A0ABX5M044_9GAMM</name>
<comment type="caution">
    <text evidence="5">The sequence shown here is derived from an EMBL/GenBank/DDBJ whole genome shotgun (WGS) entry which is preliminary data.</text>
</comment>
<reference evidence="5 6" key="1">
    <citation type="submission" date="2015-03" db="EMBL/GenBank/DDBJ databases">
        <authorList>
            <person name="Krishnan R."/>
            <person name="Midha S."/>
            <person name="Patil P.B."/>
            <person name="Rameshkumar N."/>
        </authorList>
    </citation>
    <scope>NUCLEOTIDE SEQUENCE [LARGE SCALE GENOMIC DNA]</scope>
    <source>
        <strain evidence="5 6">L1E11</strain>
    </source>
</reference>
<dbReference type="NCBIfam" id="NF001246">
    <property type="entry name" value="PRK00218.1-2"/>
    <property type="match status" value="1"/>
</dbReference>
<gene>
    <name evidence="4" type="primary">hflD</name>
    <name evidence="5" type="ORF">WH50_05080</name>
</gene>
<dbReference type="HAMAP" id="MF_00695">
    <property type="entry name" value="HflD_protein"/>
    <property type="match status" value="1"/>
</dbReference>
<keyword evidence="6" id="KW-1185">Reference proteome</keyword>
<dbReference type="Pfam" id="PF04356">
    <property type="entry name" value="DUF489"/>
    <property type="match status" value="1"/>
</dbReference>
<comment type="subcellular location">
    <subcellularLocation>
        <location evidence="4">Cytoplasm</location>
    </subcellularLocation>
    <subcellularLocation>
        <location evidence="4">Cell membrane</location>
        <topology evidence="4">Peripheral membrane protein</topology>
        <orientation evidence="4">Cytoplasmic side</orientation>
    </subcellularLocation>
</comment>
<dbReference type="Gene3D" id="1.10.3890.10">
    <property type="entry name" value="HflD-like"/>
    <property type="match status" value="1"/>
</dbReference>
<evidence type="ECO:0000256" key="4">
    <source>
        <dbReference type="HAMAP-Rule" id="MF_00695"/>
    </source>
</evidence>
<dbReference type="InterPro" id="IPR035932">
    <property type="entry name" value="HflD-like_sf"/>
</dbReference>
<comment type="similarity">
    <text evidence="4">Belongs to the HflD family.</text>
</comment>
<dbReference type="EMBL" id="LAPT01000021">
    <property type="protein sequence ID" value="PXF32290.1"/>
    <property type="molecule type" value="Genomic_DNA"/>
</dbReference>
<organism evidence="5 6">
    <name type="scientific">Pokkaliibacter plantistimulans</name>
    <dbReference type="NCBI Taxonomy" id="1635171"/>
    <lineage>
        <taxon>Bacteria</taxon>
        <taxon>Pseudomonadati</taxon>
        <taxon>Pseudomonadota</taxon>
        <taxon>Gammaproteobacteria</taxon>
        <taxon>Oceanospirillales</taxon>
        <taxon>Balneatrichaceae</taxon>
        <taxon>Pokkaliibacter</taxon>
    </lineage>
</organism>
<evidence type="ECO:0000256" key="2">
    <source>
        <dbReference type="ARBA" id="ARBA00022490"/>
    </source>
</evidence>
<keyword evidence="1 4" id="KW-1003">Cell membrane</keyword>
<dbReference type="Proteomes" id="UP000248090">
    <property type="component" value="Unassembled WGS sequence"/>
</dbReference>
<sequence length="221" mass="24871">MATPYESQAMALAAVFQVARLVDDIAKRNSFSPGPFETSIGSLFVMNPDKACDVYGDYDELHFSLAPGLRELRAMLEKDTDQNRDIIRYAISLLHLERKLDKRGDMLGAIASKMPDIERQASFFADDEAQSAREKYCHANVLAALAGLYQDTLSTFTFRIQVAGNPANLRDSQNVNRIRALLLAGIRAARQWRQLGGRRWQLIFSRSKLLDACKKLQGSHY</sequence>
<evidence type="ECO:0000313" key="5">
    <source>
        <dbReference type="EMBL" id="PXF32290.1"/>
    </source>
</evidence>
<dbReference type="InterPro" id="IPR007451">
    <property type="entry name" value="HflD"/>
</dbReference>
<dbReference type="SUPFAM" id="SSF101322">
    <property type="entry name" value="YcfC-like"/>
    <property type="match status" value="1"/>
</dbReference>
<evidence type="ECO:0000256" key="1">
    <source>
        <dbReference type="ARBA" id="ARBA00022475"/>
    </source>
</evidence>
<dbReference type="PANTHER" id="PTHR38100">
    <property type="entry name" value="HIGH FREQUENCY LYSOGENIZATION PROTEIN HFLD"/>
    <property type="match status" value="1"/>
</dbReference>
<proteinExistence type="inferred from homology"/>
<evidence type="ECO:0000256" key="3">
    <source>
        <dbReference type="ARBA" id="ARBA00023136"/>
    </source>
</evidence>
<keyword evidence="3 4" id="KW-0472">Membrane</keyword>
<keyword evidence="2 4" id="KW-0963">Cytoplasm</keyword>